<keyword evidence="1" id="KW-0614">Plasmid</keyword>
<organism evidence="1 2">
    <name type="scientific">Salinimonas iocasae</name>
    <dbReference type="NCBI Taxonomy" id="2572577"/>
    <lineage>
        <taxon>Bacteria</taxon>
        <taxon>Pseudomonadati</taxon>
        <taxon>Pseudomonadota</taxon>
        <taxon>Gammaproteobacteria</taxon>
        <taxon>Alteromonadales</taxon>
        <taxon>Alteromonadaceae</taxon>
        <taxon>Alteromonas/Salinimonas group</taxon>
        <taxon>Salinimonas</taxon>
    </lineage>
</organism>
<accession>A0A5B7YHJ2</accession>
<dbReference type="RefSeq" id="WP_139758049.1">
    <property type="nucleotide sequence ID" value="NZ_CP039853.1"/>
</dbReference>
<keyword evidence="2" id="KW-1185">Reference proteome</keyword>
<dbReference type="Proteomes" id="UP000304912">
    <property type="component" value="Plasmid plas12"/>
</dbReference>
<dbReference type="KEGG" id="salk:FBQ74_17390"/>
<dbReference type="EMBL" id="CP039853">
    <property type="protein sequence ID" value="QCZ95322.1"/>
    <property type="molecule type" value="Genomic_DNA"/>
</dbReference>
<dbReference type="AlphaFoldDB" id="A0A5B7YHJ2"/>
<gene>
    <name evidence="1" type="ORF">FBQ74_17390</name>
</gene>
<reference evidence="1 2" key="1">
    <citation type="submission" date="2019-04" db="EMBL/GenBank/DDBJ databases">
        <title>Salinimonas iocasae sp. nov., a halophilic bacterium isolated from the outer tube casing of tubeworms in Okinawa Trough.</title>
        <authorList>
            <person name="Zhang H."/>
            <person name="Wang H."/>
            <person name="Li C."/>
        </authorList>
    </citation>
    <scope>NUCLEOTIDE SEQUENCE [LARGE SCALE GENOMIC DNA]</scope>
    <source>
        <strain evidence="1 2">KX18D6</strain>
        <plasmid evidence="1 2">plas12</plasmid>
    </source>
</reference>
<evidence type="ECO:0000313" key="2">
    <source>
        <dbReference type="Proteomes" id="UP000304912"/>
    </source>
</evidence>
<geneLocation type="plasmid" evidence="1 2">
    <name>plas12</name>
</geneLocation>
<sequence length="242" mass="27276">MRLYYYPTTAFVQAVQASLPGTASFNDAVSIIIDTVAHFSMHPFPEVPLGRARLLGLFAQHGIPGVHINKVMEKIGIPKAQLGALSSPDLFAEHCSNDDAYKLADFFCITRPYVDGTRNTPYLVRDINDLSDLSAIESWIDSCSEELQPHFTLIIYKCNGPGSSGTVVYLKKEQSLDMHFVFSTYLSVGYFTKQTEHVINELHENLRLKRHIRKFELTDSAEAIYSMRKGRFVNTTGTRFQS</sequence>
<protein>
    <submittedName>
        <fullName evidence="1">Uncharacterized protein</fullName>
    </submittedName>
</protein>
<dbReference type="OrthoDB" id="9820362at2"/>
<name>A0A5B7YHJ2_9ALTE</name>
<proteinExistence type="predicted"/>
<evidence type="ECO:0000313" key="1">
    <source>
        <dbReference type="EMBL" id="QCZ95322.1"/>
    </source>
</evidence>